<name>A0A0S4J6Q0_BODSA</name>
<dbReference type="AlphaFoldDB" id="A0A0S4J6Q0"/>
<evidence type="ECO:0000313" key="2">
    <source>
        <dbReference type="Proteomes" id="UP000051952"/>
    </source>
</evidence>
<protein>
    <recommendedName>
        <fullName evidence="3">GPI-anchored surface protein</fullName>
    </recommendedName>
</protein>
<keyword evidence="2" id="KW-1185">Reference proteome</keyword>
<sequence length="53" mass="5615">MMLAGKSIHAGKTTHLVTAVVASTETHYLTVTCTTKVVAVPAEIPHATISRIR</sequence>
<dbReference type="VEuPathDB" id="TriTrypDB:BSAL_79650"/>
<evidence type="ECO:0000313" key="1">
    <source>
        <dbReference type="EMBL" id="CUG45378.1"/>
    </source>
</evidence>
<reference evidence="2" key="1">
    <citation type="submission" date="2015-09" db="EMBL/GenBank/DDBJ databases">
        <authorList>
            <consortium name="Pathogen Informatics"/>
        </authorList>
    </citation>
    <scope>NUCLEOTIDE SEQUENCE [LARGE SCALE GENOMIC DNA]</scope>
    <source>
        <strain evidence="2">Lake Konstanz</strain>
    </source>
</reference>
<dbReference type="Proteomes" id="UP000051952">
    <property type="component" value="Unassembled WGS sequence"/>
</dbReference>
<gene>
    <name evidence="1" type="ORF">BSAL_79650</name>
</gene>
<organism evidence="1 2">
    <name type="scientific">Bodo saltans</name>
    <name type="common">Flagellated protozoan</name>
    <dbReference type="NCBI Taxonomy" id="75058"/>
    <lineage>
        <taxon>Eukaryota</taxon>
        <taxon>Discoba</taxon>
        <taxon>Euglenozoa</taxon>
        <taxon>Kinetoplastea</taxon>
        <taxon>Metakinetoplastina</taxon>
        <taxon>Eubodonida</taxon>
        <taxon>Bodonidae</taxon>
        <taxon>Bodo</taxon>
    </lineage>
</organism>
<proteinExistence type="predicted"/>
<accession>A0A0S4J6Q0</accession>
<dbReference type="EMBL" id="CYKH01000819">
    <property type="protein sequence ID" value="CUG45378.1"/>
    <property type="molecule type" value="Genomic_DNA"/>
</dbReference>
<evidence type="ECO:0008006" key="3">
    <source>
        <dbReference type="Google" id="ProtNLM"/>
    </source>
</evidence>